<dbReference type="InterPro" id="IPR000847">
    <property type="entry name" value="LysR_HTH_N"/>
</dbReference>
<dbReference type="Pfam" id="PF00126">
    <property type="entry name" value="HTH_1"/>
    <property type="match status" value="1"/>
</dbReference>
<evidence type="ECO:0000256" key="4">
    <source>
        <dbReference type="ARBA" id="ARBA00023163"/>
    </source>
</evidence>
<dbReference type="GO" id="GO:0006351">
    <property type="term" value="P:DNA-templated transcription"/>
    <property type="evidence" value="ECO:0007669"/>
    <property type="project" value="TreeGrafter"/>
</dbReference>
<evidence type="ECO:0000256" key="2">
    <source>
        <dbReference type="ARBA" id="ARBA00023015"/>
    </source>
</evidence>
<dbReference type="AlphaFoldDB" id="A0A2D0ADF9"/>
<sequence length="300" mass="32963">MARPDVNRFGEMEVFIRVVETGGFTAAAQQCGMTPSAVSKLVARLEDRLGARLFNRSTRRQQLTAEGAAFHERSLRILADLDEAEREASASAEPQGRVRISCNLPVGRQFLIPALPLFFERYPGVNLDLQLTDEVVDLLEVRADVAIRSGPLRDSRLVARSLGESGHRIVAAPAYIACRGAPQHPRELAEHNCLSFSYRRIEPDWPFLGAQAGDPEPSGNLLASDGDSVRHLALAGLGLARLAEFQVRDDLLAGRLVEVLEAFNPGDRKPMHALYLGKPGHLPARVRAVLDFLAEHVRID</sequence>
<evidence type="ECO:0000259" key="5">
    <source>
        <dbReference type="PROSITE" id="PS50931"/>
    </source>
</evidence>
<dbReference type="Pfam" id="PF03466">
    <property type="entry name" value="LysR_substrate"/>
    <property type="match status" value="1"/>
</dbReference>
<dbReference type="Proteomes" id="UP000198145">
    <property type="component" value="Unassembled WGS sequence"/>
</dbReference>
<dbReference type="GO" id="GO:0043565">
    <property type="term" value="F:sequence-specific DNA binding"/>
    <property type="evidence" value="ECO:0007669"/>
    <property type="project" value="TreeGrafter"/>
</dbReference>
<dbReference type="PANTHER" id="PTHR30537:SF71">
    <property type="entry name" value="TRANSCRIPTIONAL REGULATORY PROTEIN"/>
    <property type="match status" value="1"/>
</dbReference>
<dbReference type="InterPro" id="IPR036390">
    <property type="entry name" value="WH_DNA-bd_sf"/>
</dbReference>
<evidence type="ECO:0000256" key="1">
    <source>
        <dbReference type="ARBA" id="ARBA00009437"/>
    </source>
</evidence>
<dbReference type="GO" id="GO:0003700">
    <property type="term" value="F:DNA-binding transcription factor activity"/>
    <property type="evidence" value="ECO:0007669"/>
    <property type="project" value="InterPro"/>
</dbReference>
<dbReference type="PROSITE" id="PS50931">
    <property type="entry name" value="HTH_LYSR"/>
    <property type="match status" value="1"/>
</dbReference>
<dbReference type="RefSeq" id="WP_088419759.1">
    <property type="nucleotide sequence ID" value="NZ_NJBA01000006.1"/>
</dbReference>
<dbReference type="STRING" id="46680.GCA_000807755_04084"/>
<evidence type="ECO:0000313" key="6">
    <source>
        <dbReference type="EMBL" id="OWP49689.1"/>
    </source>
</evidence>
<comment type="similarity">
    <text evidence="1">Belongs to the LysR transcriptional regulatory family.</text>
</comment>
<dbReference type="SUPFAM" id="SSF53850">
    <property type="entry name" value="Periplasmic binding protein-like II"/>
    <property type="match status" value="1"/>
</dbReference>
<dbReference type="InterPro" id="IPR058163">
    <property type="entry name" value="LysR-type_TF_proteobact-type"/>
</dbReference>
<organism evidence="6 7">
    <name type="scientific">Pseudomonas nitroreducens</name>
    <dbReference type="NCBI Taxonomy" id="46680"/>
    <lineage>
        <taxon>Bacteria</taxon>
        <taxon>Pseudomonadati</taxon>
        <taxon>Pseudomonadota</taxon>
        <taxon>Gammaproteobacteria</taxon>
        <taxon>Pseudomonadales</taxon>
        <taxon>Pseudomonadaceae</taxon>
        <taxon>Pseudomonas</taxon>
    </lineage>
</organism>
<name>A0A2D0ADF9_PSENT</name>
<accession>A0A2D0ADF9</accession>
<evidence type="ECO:0000313" key="7">
    <source>
        <dbReference type="Proteomes" id="UP000198145"/>
    </source>
</evidence>
<keyword evidence="3" id="KW-0238">DNA-binding</keyword>
<comment type="caution">
    <text evidence="6">The sequence shown here is derived from an EMBL/GenBank/DDBJ whole genome shotgun (WGS) entry which is preliminary data.</text>
</comment>
<keyword evidence="4" id="KW-0804">Transcription</keyword>
<protein>
    <submittedName>
        <fullName evidence="6">LysR family transcriptional regulator</fullName>
    </submittedName>
</protein>
<feature type="domain" description="HTH lysR-type" evidence="5">
    <location>
        <begin position="12"/>
        <end position="64"/>
    </location>
</feature>
<evidence type="ECO:0000256" key="3">
    <source>
        <dbReference type="ARBA" id="ARBA00023125"/>
    </source>
</evidence>
<dbReference type="InterPro" id="IPR005119">
    <property type="entry name" value="LysR_subst-bd"/>
</dbReference>
<gene>
    <name evidence="6" type="ORF">CEG18_19255</name>
</gene>
<reference evidence="6 7" key="1">
    <citation type="submission" date="2017-06" db="EMBL/GenBank/DDBJ databases">
        <title>Draft genome of Pseudomonas nitroreducens DF05.</title>
        <authorList>
            <person name="Iyer R."/>
        </authorList>
    </citation>
    <scope>NUCLEOTIDE SEQUENCE [LARGE SCALE GENOMIC DNA]</scope>
    <source>
        <strain evidence="6 7">DF05</strain>
    </source>
</reference>
<dbReference type="Gene3D" id="3.40.190.290">
    <property type="match status" value="1"/>
</dbReference>
<keyword evidence="2" id="KW-0805">Transcription regulation</keyword>
<dbReference type="Gene3D" id="1.10.10.10">
    <property type="entry name" value="Winged helix-like DNA-binding domain superfamily/Winged helix DNA-binding domain"/>
    <property type="match status" value="1"/>
</dbReference>
<dbReference type="PANTHER" id="PTHR30537">
    <property type="entry name" value="HTH-TYPE TRANSCRIPTIONAL REGULATOR"/>
    <property type="match status" value="1"/>
</dbReference>
<dbReference type="InterPro" id="IPR036388">
    <property type="entry name" value="WH-like_DNA-bd_sf"/>
</dbReference>
<dbReference type="FunFam" id="1.10.10.10:FF:000001">
    <property type="entry name" value="LysR family transcriptional regulator"/>
    <property type="match status" value="1"/>
</dbReference>
<proteinExistence type="inferred from homology"/>
<dbReference type="EMBL" id="NJBA01000006">
    <property type="protein sequence ID" value="OWP49689.1"/>
    <property type="molecule type" value="Genomic_DNA"/>
</dbReference>
<dbReference type="SUPFAM" id="SSF46785">
    <property type="entry name" value="Winged helix' DNA-binding domain"/>
    <property type="match status" value="1"/>
</dbReference>
<dbReference type="eggNOG" id="COG0583">
    <property type="taxonomic scope" value="Bacteria"/>
</dbReference>
<dbReference type="PRINTS" id="PR00039">
    <property type="entry name" value="HTHLYSR"/>
</dbReference>